<dbReference type="Pfam" id="PF03923">
    <property type="entry name" value="Lipoprotein_16"/>
    <property type="match status" value="1"/>
</dbReference>
<evidence type="ECO:0000256" key="1">
    <source>
        <dbReference type="SAM" id="SignalP"/>
    </source>
</evidence>
<feature type="signal peptide" evidence="1">
    <location>
        <begin position="1"/>
        <end position="24"/>
    </location>
</feature>
<protein>
    <submittedName>
        <fullName evidence="2">Putative lipoprotein</fullName>
    </submittedName>
</protein>
<evidence type="ECO:0000313" key="3">
    <source>
        <dbReference type="Proteomes" id="UP000294841"/>
    </source>
</evidence>
<comment type="caution">
    <text evidence="2">The sequence shown here is derived from an EMBL/GenBank/DDBJ whole genome shotgun (WGS) entry which is preliminary data.</text>
</comment>
<proteinExistence type="predicted"/>
<reference evidence="2 3" key="1">
    <citation type="submission" date="2019-03" db="EMBL/GenBank/DDBJ databases">
        <title>Genomic Encyclopedia of Type Strains, Phase IV (KMG-IV): sequencing the most valuable type-strain genomes for metagenomic binning, comparative biology and taxonomic classification.</title>
        <authorList>
            <person name="Goeker M."/>
        </authorList>
    </citation>
    <scope>NUCLEOTIDE SEQUENCE [LARGE SCALE GENOMIC DNA]</scope>
    <source>
        <strain evidence="2 3">DSM 28231</strain>
    </source>
</reference>
<name>A0A4R2MU41_9PAST</name>
<dbReference type="Proteomes" id="UP000294841">
    <property type="component" value="Unassembled WGS sequence"/>
</dbReference>
<dbReference type="EMBL" id="SLXI01000005">
    <property type="protein sequence ID" value="TCP12062.1"/>
    <property type="molecule type" value="Genomic_DNA"/>
</dbReference>
<keyword evidence="1" id="KW-0732">Signal</keyword>
<feature type="chain" id="PRO_5020866229" evidence="1">
    <location>
        <begin position="25"/>
        <end position="199"/>
    </location>
</feature>
<gene>
    <name evidence="2" type="ORF">EV697_105174</name>
</gene>
<keyword evidence="3" id="KW-1185">Reference proteome</keyword>
<dbReference type="OrthoDB" id="5677865at2"/>
<evidence type="ECO:0000313" key="2">
    <source>
        <dbReference type="EMBL" id="TCP12062.1"/>
    </source>
</evidence>
<organism evidence="2 3">
    <name type="scientific">Bisgaardia hudsonensis</name>
    <dbReference type="NCBI Taxonomy" id="109472"/>
    <lineage>
        <taxon>Bacteria</taxon>
        <taxon>Pseudomonadati</taxon>
        <taxon>Pseudomonadota</taxon>
        <taxon>Gammaproteobacteria</taxon>
        <taxon>Pasteurellales</taxon>
        <taxon>Pasteurellaceae</taxon>
        <taxon>Bisgaardia</taxon>
    </lineage>
</organism>
<dbReference type="AlphaFoldDB" id="A0A4R2MU41"/>
<sequence>MKFKKYLSLTILTMSVIFTTGCYNQPSSTINFTPTSPTLKSQIINQKAILNVIINDLRSSAEIAKYTKETNIIKLSANPAVDILFNQIIKEDLNAKGFQITNNPTLANINIIANITDFYANIGQGNLRHNIKSKIQLEIKAQSSKGEFTKQFMSTNTKEGILTANNEDIQKILSQTLLDITQSINNDQSISNAINKYTN</sequence>
<dbReference type="PROSITE" id="PS51257">
    <property type="entry name" value="PROKAR_LIPOPROTEIN"/>
    <property type="match status" value="1"/>
</dbReference>
<keyword evidence="2" id="KW-0449">Lipoprotein</keyword>
<dbReference type="InterPro" id="IPR005619">
    <property type="entry name" value="Uncharacterised_YajG"/>
</dbReference>
<dbReference type="RefSeq" id="WP_132024452.1">
    <property type="nucleotide sequence ID" value="NZ_CP016605.1"/>
</dbReference>
<accession>A0A4R2MU41</accession>